<dbReference type="EMBL" id="BSOW01000010">
    <property type="protein sequence ID" value="GLR86603.1"/>
    <property type="molecule type" value="Genomic_DNA"/>
</dbReference>
<feature type="transmembrane region" description="Helical" evidence="1">
    <location>
        <begin position="12"/>
        <end position="36"/>
    </location>
</feature>
<sequence>MRKLNNRGMASFELIFIFVPLFTLIFAIFDLARYAITMQSLRTLSSAGARAMMIQCYTPAITGLTPGISPSSCTGNYLSATQKQAAAPFLYRNGSSAPTVSITSGSGKLTVTASQAGFAMVMPIWGASLNAPSASTTIPF</sequence>
<keyword evidence="1" id="KW-0472">Membrane</keyword>
<protein>
    <submittedName>
        <fullName evidence="3">Pilus biosynthesis protein TadE</fullName>
    </submittedName>
</protein>
<accession>A0ABQ6B366</accession>
<dbReference type="RefSeq" id="WP_284267138.1">
    <property type="nucleotide sequence ID" value="NZ_BSOW01000010.1"/>
</dbReference>
<feature type="domain" description="TadE-like" evidence="2">
    <location>
        <begin position="8"/>
        <end position="50"/>
    </location>
</feature>
<evidence type="ECO:0000313" key="3">
    <source>
        <dbReference type="EMBL" id="GLR86603.1"/>
    </source>
</evidence>
<evidence type="ECO:0000313" key="4">
    <source>
        <dbReference type="Proteomes" id="UP001156905"/>
    </source>
</evidence>
<evidence type="ECO:0000259" key="2">
    <source>
        <dbReference type="Pfam" id="PF07811"/>
    </source>
</evidence>
<evidence type="ECO:0000256" key="1">
    <source>
        <dbReference type="SAM" id="Phobius"/>
    </source>
</evidence>
<dbReference type="InterPro" id="IPR012495">
    <property type="entry name" value="TadE-like_dom"/>
</dbReference>
<keyword evidence="1" id="KW-1133">Transmembrane helix</keyword>
<dbReference type="Proteomes" id="UP001156905">
    <property type="component" value="Unassembled WGS sequence"/>
</dbReference>
<dbReference type="Pfam" id="PF07811">
    <property type="entry name" value="TadE"/>
    <property type="match status" value="1"/>
</dbReference>
<organism evidence="3 4">
    <name type="scientific">Bradyrhizobium iriomotense</name>
    <dbReference type="NCBI Taxonomy" id="441950"/>
    <lineage>
        <taxon>Bacteria</taxon>
        <taxon>Pseudomonadati</taxon>
        <taxon>Pseudomonadota</taxon>
        <taxon>Alphaproteobacteria</taxon>
        <taxon>Hyphomicrobiales</taxon>
        <taxon>Nitrobacteraceae</taxon>
        <taxon>Bradyrhizobium</taxon>
    </lineage>
</organism>
<keyword evidence="4" id="KW-1185">Reference proteome</keyword>
<reference evidence="4" key="1">
    <citation type="journal article" date="2019" name="Int. J. Syst. Evol. Microbiol.">
        <title>The Global Catalogue of Microorganisms (GCM) 10K type strain sequencing project: providing services to taxonomists for standard genome sequencing and annotation.</title>
        <authorList>
            <consortium name="The Broad Institute Genomics Platform"/>
            <consortium name="The Broad Institute Genome Sequencing Center for Infectious Disease"/>
            <person name="Wu L."/>
            <person name="Ma J."/>
        </authorList>
    </citation>
    <scope>NUCLEOTIDE SEQUENCE [LARGE SCALE GENOMIC DNA]</scope>
    <source>
        <strain evidence="4">NBRC 102520</strain>
    </source>
</reference>
<name>A0ABQ6B366_9BRAD</name>
<gene>
    <name evidence="3" type="ORF">GCM10007857_33140</name>
</gene>
<proteinExistence type="predicted"/>
<keyword evidence="1" id="KW-0812">Transmembrane</keyword>
<comment type="caution">
    <text evidence="3">The sequence shown here is derived from an EMBL/GenBank/DDBJ whole genome shotgun (WGS) entry which is preliminary data.</text>
</comment>